<reference evidence="3" key="1">
    <citation type="journal article" date="2019" name="Int. J. Syst. Evol. Microbiol.">
        <title>The Global Catalogue of Microorganisms (GCM) 10K type strain sequencing project: providing services to taxonomists for standard genome sequencing and annotation.</title>
        <authorList>
            <consortium name="The Broad Institute Genomics Platform"/>
            <consortium name="The Broad Institute Genome Sequencing Center for Infectious Disease"/>
            <person name="Wu L."/>
            <person name="Ma J."/>
        </authorList>
    </citation>
    <scope>NUCLEOTIDE SEQUENCE [LARGE SCALE GENOMIC DNA]</scope>
    <source>
        <strain evidence="3">JCM 15443</strain>
    </source>
</reference>
<evidence type="ECO:0000313" key="2">
    <source>
        <dbReference type="EMBL" id="GGM07745.1"/>
    </source>
</evidence>
<keyword evidence="1" id="KW-0812">Transmembrane</keyword>
<dbReference type="RefSeq" id="WP_188903020.1">
    <property type="nucleotide sequence ID" value="NZ_BMOM01000009.1"/>
</dbReference>
<feature type="transmembrane region" description="Helical" evidence="1">
    <location>
        <begin position="24"/>
        <end position="46"/>
    </location>
</feature>
<feature type="transmembrane region" description="Helical" evidence="1">
    <location>
        <begin position="52"/>
        <end position="73"/>
    </location>
</feature>
<dbReference type="PANTHER" id="PTHR34980:SF2">
    <property type="entry name" value="INNER MEMBRANE PROTEIN YHAH-RELATED"/>
    <property type="match status" value="1"/>
</dbReference>
<evidence type="ECO:0000256" key="1">
    <source>
        <dbReference type="SAM" id="Phobius"/>
    </source>
</evidence>
<organism evidence="2 3">
    <name type="scientific">Deinococcus aerophilus</name>
    <dbReference type="NCBI Taxonomy" id="522488"/>
    <lineage>
        <taxon>Bacteria</taxon>
        <taxon>Thermotogati</taxon>
        <taxon>Deinococcota</taxon>
        <taxon>Deinococci</taxon>
        <taxon>Deinococcales</taxon>
        <taxon>Deinococcaceae</taxon>
        <taxon>Deinococcus</taxon>
    </lineage>
</organism>
<gene>
    <name evidence="2" type="ORF">GCM10010841_15060</name>
</gene>
<feature type="transmembrane region" description="Helical" evidence="1">
    <location>
        <begin position="85"/>
        <end position="105"/>
    </location>
</feature>
<name>A0ABQ2GR66_9DEIO</name>
<proteinExistence type="predicted"/>
<dbReference type="EMBL" id="BMOM01000009">
    <property type="protein sequence ID" value="GGM07745.1"/>
    <property type="molecule type" value="Genomic_DNA"/>
</dbReference>
<protein>
    <submittedName>
        <fullName evidence="2">DUF805 domain-containing protein</fullName>
    </submittedName>
</protein>
<dbReference type="Pfam" id="PF05656">
    <property type="entry name" value="DUF805"/>
    <property type="match status" value="1"/>
</dbReference>
<keyword evidence="1" id="KW-1133">Transmembrane helix</keyword>
<accession>A0ABQ2GR66</accession>
<dbReference type="PANTHER" id="PTHR34980">
    <property type="entry name" value="INNER MEMBRANE PROTEIN-RELATED-RELATED"/>
    <property type="match status" value="1"/>
</dbReference>
<dbReference type="Proteomes" id="UP000661918">
    <property type="component" value="Unassembled WGS sequence"/>
</dbReference>
<evidence type="ECO:0000313" key="3">
    <source>
        <dbReference type="Proteomes" id="UP000661918"/>
    </source>
</evidence>
<comment type="caution">
    <text evidence="2">The sequence shown here is derived from an EMBL/GenBank/DDBJ whole genome shotgun (WGS) entry which is preliminary data.</text>
</comment>
<keyword evidence="3" id="KW-1185">Reference proteome</keyword>
<keyword evidence="1" id="KW-0472">Membrane</keyword>
<sequence length="132" mass="14453">MNEYLKVIRHHYADFSGRARRREYWMFTLFNLIITFVLGFVDGMLGLGSDDLSLGVLSGIYTLAVLIPGLALTARRLHDTGRSGWWQLLSLIPLVGGIVVLVFVVSDSDAQTNRWGPNPKGVSGSAAFGVQG</sequence>
<dbReference type="InterPro" id="IPR008523">
    <property type="entry name" value="DUF805"/>
</dbReference>